<dbReference type="EMBL" id="CAJVQB010002350">
    <property type="protein sequence ID" value="CAG8571539.1"/>
    <property type="molecule type" value="Genomic_DNA"/>
</dbReference>
<comment type="caution">
    <text evidence="1">The sequence shown here is derived from an EMBL/GenBank/DDBJ whole genome shotgun (WGS) entry which is preliminary data.</text>
</comment>
<protein>
    <submittedName>
        <fullName evidence="1">12755_t:CDS:1</fullName>
    </submittedName>
</protein>
<keyword evidence="2" id="KW-1185">Reference proteome</keyword>
<reference evidence="1 2" key="1">
    <citation type="submission" date="2021-06" db="EMBL/GenBank/DDBJ databases">
        <authorList>
            <person name="Kallberg Y."/>
            <person name="Tangrot J."/>
            <person name="Rosling A."/>
        </authorList>
    </citation>
    <scope>NUCLEOTIDE SEQUENCE [LARGE SCALE GENOMIC DNA]</scope>
    <source>
        <strain evidence="1 2">120-4 pot B 10/14</strain>
    </source>
</reference>
<organism evidence="1 2">
    <name type="scientific">Gigaspora margarita</name>
    <dbReference type="NCBI Taxonomy" id="4874"/>
    <lineage>
        <taxon>Eukaryota</taxon>
        <taxon>Fungi</taxon>
        <taxon>Fungi incertae sedis</taxon>
        <taxon>Mucoromycota</taxon>
        <taxon>Glomeromycotina</taxon>
        <taxon>Glomeromycetes</taxon>
        <taxon>Diversisporales</taxon>
        <taxon>Gigasporaceae</taxon>
        <taxon>Gigaspora</taxon>
    </lineage>
</organism>
<feature type="non-terminal residue" evidence="1">
    <location>
        <position position="115"/>
    </location>
</feature>
<evidence type="ECO:0000313" key="1">
    <source>
        <dbReference type="EMBL" id="CAG8571539.1"/>
    </source>
</evidence>
<evidence type="ECO:0000313" key="2">
    <source>
        <dbReference type="Proteomes" id="UP000789901"/>
    </source>
</evidence>
<gene>
    <name evidence="1" type="ORF">GMARGA_LOCUS5510</name>
</gene>
<proteinExistence type="predicted"/>
<accession>A0ABN7UH41</accession>
<sequence length="115" mass="13566">MSSNKKIVHHSSLSEKIKNLLLSEGLNVKDLNKSSKYSTIEVSFGQKFFRNLFIWNKKISNENDYLDLYKITSKFTKGEWLIVGNSLMHDNGEDLWEQFQEKTHKSLNKNMAFRY</sequence>
<name>A0ABN7UH41_GIGMA</name>
<dbReference type="Proteomes" id="UP000789901">
    <property type="component" value="Unassembled WGS sequence"/>
</dbReference>